<reference evidence="7 8" key="1">
    <citation type="submission" date="2018-05" db="EMBL/GenBank/DDBJ databases">
        <title>Genomic Encyclopedia of Type Strains, Phase IV (KMG-IV): sequencing the most valuable type-strain genomes for metagenomic binning, comparative biology and taxonomic classification.</title>
        <authorList>
            <person name="Goeker M."/>
        </authorList>
    </citation>
    <scope>NUCLEOTIDE SEQUENCE [LARGE SCALE GENOMIC DNA]</scope>
    <source>
        <strain evidence="7 8">DSM 6986</strain>
    </source>
</reference>
<name>A0A316C109_PSESE</name>
<comment type="caution">
    <text evidence="7">The sequence shown here is derived from an EMBL/GenBank/DDBJ whole genome shotgun (WGS) entry which is preliminary data.</text>
</comment>
<dbReference type="RefSeq" id="WP_109613630.1">
    <property type="nucleotide sequence ID" value="NZ_QGGG01000010.1"/>
</dbReference>
<evidence type="ECO:0000313" key="8">
    <source>
        <dbReference type="Proteomes" id="UP000245396"/>
    </source>
</evidence>
<dbReference type="Proteomes" id="UP000245396">
    <property type="component" value="Unassembled WGS sequence"/>
</dbReference>
<dbReference type="SUPFAM" id="SSF56300">
    <property type="entry name" value="Metallo-dependent phosphatases"/>
    <property type="match status" value="1"/>
</dbReference>
<keyword evidence="3" id="KW-0408">Iron</keyword>
<feature type="transmembrane region" description="Helical" evidence="5">
    <location>
        <begin position="79"/>
        <end position="97"/>
    </location>
</feature>
<evidence type="ECO:0000256" key="4">
    <source>
        <dbReference type="ARBA" id="ARBA00025742"/>
    </source>
</evidence>
<sequence>MRPLIDPRFGDIEDDASSTKKRSLASIAGSMLIEISLLKLAIAWLLLLILPGLFLGLFPIAAAAWFQTLSDRVFEPLDGVVPLLILLLVLAVGWYGGRAFLRLAEHSFWALTSIVVQPGYGACREGLRHLAERLLPAGASQMTRVRWRAGAAAIAGILVSLLALLLLYAVWPSTHVFGALQEVGSIEQLARVALANSVAVICVYLAAGALTWAFADTTMSQPRDLESFDTAPADARRWRIVHLSDIHIVGEPYGFRIESGRAGPRGNDRLRSLFVRLEEIDRAARLDHILITGDITDAGRMAEWTEFFTIMEAHPTLADRVLIIPGNHDLNIVDRANPARMDLPTSPNPRLRQLRMLSGMEWVQGTRVRVVDHEGRTLGASLATALEAWRPAIERFADAARPRFSRRLSTLWSEIFPMILPPDGASGLGLVLFNSNADTHFSFTNALGLVSAEQVRAFEHVAKNYPQARWLVLLHHHAIEYPHATKALSERIGTALINGNWFLRRLKPFAGRAVLMHGHRHIDWIGQCEGLLIVSAPSPVMEATDDMPTAFYIHTIAATGDGSLKLLRPERIELAGVPRPDEP</sequence>
<feature type="transmembrane region" description="Helical" evidence="5">
    <location>
        <begin position="191"/>
        <end position="215"/>
    </location>
</feature>
<dbReference type="InterPro" id="IPR042281">
    <property type="entry name" value="GpdQ_beta-strand"/>
</dbReference>
<feature type="transmembrane region" description="Helical" evidence="5">
    <location>
        <begin position="41"/>
        <end position="67"/>
    </location>
</feature>
<feature type="transmembrane region" description="Helical" evidence="5">
    <location>
        <begin position="149"/>
        <end position="171"/>
    </location>
</feature>
<dbReference type="InterPro" id="IPR029052">
    <property type="entry name" value="Metallo-depent_PP-like"/>
</dbReference>
<comment type="similarity">
    <text evidence="4">Belongs to the cyclic nucleotide phosphodiesterase class-III family.</text>
</comment>
<dbReference type="EMBL" id="QGGG01000010">
    <property type="protein sequence ID" value="PWJ81589.1"/>
    <property type="molecule type" value="Genomic_DNA"/>
</dbReference>
<keyword evidence="5" id="KW-1133">Transmembrane helix</keyword>
<feature type="domain" description="Calcineurin-like phosphoesterase" evidence="6">
    <location>
        <begin position="239"/>
        <end position="342"/>
    </location>
</feature>
<dbReference type="PANTHER" id="PTHR42988">
    <property type="entry name" value="PHOSPHOHYDROLASE"/>
    <property type="match status" value="1"/>
</dbReference>
<dbReference type="InterPro" id="IPR050884">
    <property type="entry name" value="CNP_phosphodiesterase-III"/>
</dbReference>
<dbReference type="AlphaFoldDB" id="A0A316C109"/>
<dbReference type="Gene3D" id="3.60.21.10">
    <property type="match status" value="1"/>
</dbReference>
<dbReference type="Pfam" id="PF00149">
    <property type="entry name" value="Metallophos"/>
    <property type="match status" value="1"/>
</dbReference>
<evidence type="ECO:0000256" key="2">
    <source>
        <dbReference type="ARBA" id="ARBA00022801"/>
    </source>
</evidence>
<evidence type="ECO:0000256" key="1">
    <source>
        <dbReference type="ARBA" id="ARBA00022723"/>
    </source>
</evidence>
<dbReference type="PANTHER" id="PTHR42988:SF2">
    <property type="entry name" value="CYCLIC NUCLEOTIDE PHOSPHODIESTERASE CBUA0032-RELATED"/>
    <property type="match status" value="1"/>
</dbReference>
<dbReference type="GO" id="GO:0016787">
    <property type="term" value="F:hydrolase activity"/>
    <property type="evidence" value="ECO:0007669"/>
    <property type="project" value="UniProtKB-KW"/>
</dbReference>
<keyword evidence="5" id="KW-0812">Transmembrane</keyword>
<evidence type="ECO:0000256" key="3">
    <source>
        <dbReference type="ARBA" id="ARBA00023004"/>
    </source>
</evidence>
<evidence type="ECO:0000256" key="5">
    <source>
        <dbReference type="SAM" id="Phobius"/>
    </source>
</evidence>
<protein>
    <submittedName>
        <fullName evidence="7">Calcineurin-like phosphoesterase family protein</fullName>
    </submittedName>
</protein>
<gene>
    <name evidence="7" type="ORF">C7441_110123</name>
</gene>
<keyword evidence="5" id="KW-0472">Membrane</keyword>
<dbReference type="STRING" id="1192868.GCA_000304395_03466"/>
<dbReference type="OrthoDB" id="7235496at2"/>
<accession>A0A316C109</accession>
<organism evidence="7 8">
    <name type="scientific">Pseudaminobacter salicylatoxidans</name>
    <dbReference type="NCBI Taxonomy" id="93369"/>
    <lineage>
        <taxon>Bacteria</taxon>
        <taxon>Pseudomonadati</taxon>
        <taxon>Pseudomonadota</taxon>
        <taxon>Alphaproteobacteria</taxon>
        <taxon>Hyphomicrobiales</taxon>
        <taxon>Phyllobacteriaceae</taxon>
        <taxon>Pseudaminobacter</taxon>
    </lineage>
</organism>
<keyword evidence="8" id="KW-1185">Reference proteome</keyword>
<keyword evidence="2" id="KW-0378">Hydrolase</keyword>
<dbReference type="GO" id="GO:0046872">
    <property type="term" value="F:metal ion binding"/>
    <property type="evidence" value="ECO:0007669"/>
    <property type="project" value="UniProtKB-KW"/>
</dbReference>
<dbReference type="Gene3D" id="3.30.750.180">
    <property type="entry name" value="GpdQ, beta-strand dimerisation domain"/>
    <property type="match status" value="1"/>
</dbReference>
<evidence type="ECO:0000313" key="7">
    <source>
        <dbReference type="EMBL" id="PWJ81589.1"/>
    </source>
</evidence>
<evidence type="ECO:0000259" key="6">
    <source>
        <dbReference type="Pfam" id="PF00149"/>
    </source>
</evidence>
<dbReference type="InterPro" id="IPR004843">
    <property type="entry name" value="Calcineurin-like_PHP"/>
</dbReference>
<proteinExistence type="inferred from homology"/>
<keyword evidence="1" id="KW-0479">Metal-binding</keyword>